<proteinExistence type="inferred from homology"/>
<dbReference type="Gene3D" id="3.40.1440.10">
    <property type="entry name" value="GIY-YIG endonuclease"/>
    <property type="match status" value="1"/>
</dbReference>
<dbReference type="InterPro" id="IPR050190">
    <property type="entry name" value="UPF0213_domain"/>
</dbReference>
<dbReference type="PROSITE" id="PS50164">
    <property type="entry name" value="GIY_YIG"/>
    <property type="match status" value="1"/>
</dbReference>
<gene>
    <name evidence="3" type="ORF">COU22_01255</name>
</gene>
<dbReference type="AlphaFoldDB" id="A0A2M6WCX5"/>
<dbReference type="EMBL" id="PFBO01000038">
    <property type="protein sequence ID" value="PIT90595.1"/>
    <property type="molecule type" value="Genomic_DNA"/>
</dbReference>
<evidence type="ECO:0000259" key="2">
    <source>
        <dbReference type="PROSITE" id="PS50164"/>
    </source>
</evidence>
<sequence>MHFVYILYNIETKKFYIGETSNINRRFKEHKAGLNKSTKYKRFAWRLVYVEIYKSKQDAIEREKRLKSHGSGMVEIKKRIKNSINNVEKT</sequence>
<dbReference type="PANTHER" id="PTHR34477:SF5">
    <property type="entry name" value="BSL5627 PROTEIN"/>
    <property type="match status" value="1"/>
</dbReference>
<protein>
    <submittedName>
        <fullName evidence="3">Excinuclease ABC subunit C</fullName>
    </submittedName>
</protein>
<name>A0A2M6WCX5_9BACT</name>
<dbReference type="SUPFAM" id="SSF82771">
    <property type="entry name" value="GIY-YIG endonuclease"/>
    <property type="match status" value="1"/>
</dbReference>
<dbReference type="PANTHER" id="PTHR34477">
    <property type="entry name" value="UPF0213 PROTEIN YHBQ"/>
    <property type="match status" value="1"/>
</dbReference>
<dbReference type="Pfam" id="PF01541">
    <property type="entry name" value="GIY-YIG"/>
    <property type="match status" value="1"/>
</dbReference>
<feature type="domain" description="GIY-YIG" evidence="2">
    <location>
        <begin position="1"/>
        <end position="83"/>
    </location>
</feature>
<evidence type="ECO:0000313" key="4">
    <source>
        <dbReference type="Proteomes" id="UP000230543"/>
    </source>
</evidence>
<comment type="similarity">
    <text evidence="1">Belongs to the UPF0213 family.</text>
</comment>
<dbReference type="InterPro" id="IPR000305">
    <property type="entry name" value="GIY-YIG_endonuc"/>
</dbReference>
<comment type="caution">
    <text evidence="3">The sequence shown here is derived from an EMBL/GenBank/DDBJ whole genome shotgun (WGS) entry which is preliminary data.</text>
</comment>
<reference evidence="4" key="1">
    <citation type="submission" date="2017-09" db="EMBL/GenBank/DDBJ databases">
        <title>Depth-based differentiation of microbial function through sediment-hosted aquifers and enrichment of novel symbionts in the deep terrestrial subsurface.</title>
        <authorList>
            <person name="Probst A.J."/>
            <person name="Ladd B."/>
            <person name="Jarett J.K."/>
            <person name="Geller-Mcgrath D.E."/>
            <person name="Sieber C.M.K."/>
            <person name="Emerson J.B."/>
            <person name="Anantharaman K."/>
            <person name="Thomas B.C."/>
            <person name="Malmstrom R."/>
            <person name="Stieglmeier M."/>
            <person name="Klingl A."/>
            <person name="Woyke T."/>
            <person name="Ryan C.M."/>
            <person name="Banfield J.F."/>
        </authorList>
    </citation>
    <scope>NUCLEOTIDE SEQUENCE [LARGE SCALE GENOMIC DNA]</scope>
</reference>
<evidence type="ECO:0000256" key="1">
    <source>
        <dbReference type="ARBA" id="ARBA00007435"/>
    </source>
</evidence>
<accession>A0A2M6WCX5</accession>
<organism evidence="3 4">
    <name type="scientific">Candidatus Komeilibacteria bacterium CG10_big_fil_rev_8_21_14_0_10_41_13</name>
    <dbReference type="NCBI Taxonomy" id="1974476"/>
    <lineage>
        <taxon>Bacteria</taxon>
        <taxon>Candidatus Komeiliibacteriota</taxon>
    </lineage>
</organism>
<dbReference type="Proteomes" id="UP000230543">
    <property type="component" value="Unassembled WGS sequence"/>
</dbReference>
<dbReference type="InterPro" id="IPR035901">
    <property type="entry name" value="GIY-YIG_endonuc_sf"/>
</dbReference>
<evidence type="ECO:0000313" key="3">
    <source>
        <dbReference type="EMBL" id="PIT90595.1"/>
    </source>
</evidence>